<organism evidence="2 3">
    <name type="scientific">Crotalaria pallida</name>
    <name type="common">Smooth rattlebox</name>
    <name type="synonym">Crotalaria striata</name>
    <dbReference type="NCBI Taxonomy" id="3830"/>
    <lineage>
        <taxon>Eukaryota</taxon>
        <taxon>Viridiplantae</taxon>
        <taxon>Streptophyta</taxon>
        <taxon>Embryophyta</taxon>
        <taxon>Tracheophyta</taxon>
        <taxon>Spermatophyta</taxon>
        <taxon>Magnoliopsida</taxon>
        <taxon>eudicotyledons</taxon>
        <taxon>Gunneridae</taxon>
        <taxon>Pentapetalae</taxon>
        <taxon>rosids</taxon>
        <taxon>fabids</taxon>
        <taxon>Fabales</taxon>
        <taxon>Fabaceae</taxon>
        <taxon>Papilionoideae</taxon>
        <taxon>50 kb inversion clade</taxon>
        <taxon>genistoids sensu lato</taxon>
        <taxon>core genistoids</taxon>
        <taxon>Crotalarieae</taxon>
        <taxon>Crotalaria</taxon>
    </lineage>
</organism>
<gene>
    <name evidence="2" type="ORF">RIF29_24918</name>
</gene>
<reference evidence="2 3" key="1">
    <citation type="submission" date="2024-01" db="EMBL/GenBank/DDBJ databases">
        <title>The genomes of 5 underutilized Papilionoideae crops provide insights into root nodulation and disease resistanc.</title>
        <authorList>
            <person name="Yuan L."/>
        </authorList>
    </citation>
    <scope>NUCLEOTIDE SEQUENCE [LARGE SCALE GENOMIC DNA]</scope>
    <source>
        <strain evidence="2">ZHUSHIDOU_FW_LH</strain>
        <tissue evidence="2">Leaf</tissue>
    </source>
</reference>
<dbReference type="EMBL" id="JAYWIO010000005">
    <property type="protein sequence ID" value="KAK7259314.1"/>
    <property type="molecule type" value="Genomic_DNA"/>
</dbReference>
<dbReference type="InterPro" id="IPR007493">
    <property type="entry name" value="DUF538"/>
</dbReference>
<dbReference type="Gene3D" id="2.30.240.10">
    <property type="entry name" value="At5g01610-like"/>
    <property type="match status" value="1"/>
</dbReference>
<dbReference type="PANTHER" id="PTHR31676">
    <property type="entry name" value="T31J12.3 PROTEIN-RELATED"/>
    <property type="match status" value="1"/>
</dbReference>
<evidence type="ECO:0000256" key="1">
    <source>
        <dbReference type="SAM" id="SignalP"/>
    </source>
</evidence>
<dbReference type="InterPro" id="IPR036758">
    <property type="entry name" value="At5g01610-like"/>
</dbReference>
<evidence type="ECO:0000313" key="2">
    <source>
        <dbReference type="EMBL" id="KAK7259314.1"/>
    </source>
</evidence>
<keyword evidence="3" id="KW-1185">Reference proteome</keyword>
<dbReference type="SUPFAM" id="SSF141562">
    <property type="entry name" value="At5g01610-like"/>
    <property type="match status" value="1"/>
</dbReference>
<protein>
    <submittedName>
        <fullName evidence="2">Uncharacterized protein</fullName>
    </submittedName>
</protein>
<feature type="chain" id="PRO_5042872630" evidence="1">
    <location>
        <begin position="22"/>
        <end position="161"/>
    </location>
</feature>
<proteinExistence type="predicted"/>
<dbReference type="Pfam" id="PF04398">
    <property type="entry name" value="DUF538"/>
    <property type="match status" value="1"/>
</dbReference>
<keyword evidence="1" id="KW-0732">Signal</keyword>
<feature type="signal peptide" evidence="1">
    <location>
        <begin position="1"/>
        <end position="21"/>
    </location>
</feature>
<sequence>MMMRSSIIFLCILVYVTVTHSMRLQEKLSAYNILEQHDFPVGLLPEGATDYELNIKTGKFTAYLSQTCTFFIQCYELKYKSTVTGVISKGKLAKMKGISVKVGLFWLNVVEVTRVGDELEFSVGIASTDVGVDNFLASPQCGCGFDCNNLQKNGDVSSFRI</sequence>
<name>A0AAN9HZC0_CROPI</name>
<comment type="caution">
    <text evidence="2">The sequence shown here is derived from an EMBL/GenBank/DDBJ whole genome shotgun (WGS) entry which is preliminary data.</text>
</comment>
<accession>A0AAN9HZC0</accession>
<dbReference type="Proteomes" id="UP001372338">
    <property type="component" value="Unassembled WGS sequence"/>
</dbReference>
<evidence type="ECO:0000313" key="3">
    <source>
        <dbReference type="Proteomes" id="UP001372338"/>
    </source>
</evidence>
<dbReference type="AlphaFoldDB" id="A0AAN9HZC0"/>
<dbReference type="PANTHER" id="PTHR31676:SF196">
    <property type="entry name" value="DUF538 FAMILY PROTEIN"/>
    <property type="match status" value="1"/>
</dbReference>